<dbReference type="AlphaFoldDB" id="A0AA46NG16"/>
<keyword evidence="1" id="KW-0378">Hydrolase</keyword>
<dbReference type="GO" id="GO:0008832">
    <property type="term" value="F:dGTPase activity"/>
    <property type="evidence" value="ECO:0007669"/>
    <property type="project" value="TreeGrafter"/>
</dbReference>
<dbReference type="Gene3D" id="1.10.3210.10">
    <property type="entry name" value="Hypothetical protein af1432"/>
    <property type="match status" value="1"/>
</dbReference>
<dbReference type="Pfam" id="PF01966">
    <property type="entry name" value="HD"/>
    <property type="match status" value="1"/>
</dbReference>
<sequence length="437" mass="51483">MNNNIWIERKEVVNSRVEYNQYERDAARILHSSAFRRLQNKMQVQFIGDSDYYRTRLTHSLEVMQIGRGILYHLNNINKEEEVKEILPPVHLMEAICLAHDLGHPPFGHAGEKALHKKMEEFGGFEGNAQTFRIITRLGEFSSNNGFNLTRRATLGVVKYPVFYENVRNEKYSEKPPKCLYSSEKDIFDWLLEPFSSKDKELFQSSVINIDKHNKSKYKTLDTSIMEKADDIAYAFHDFEDAIKLNIINIQFWDNVVLEELKEYIDFINENINVKEYTDKLFIDFAKERLFSSENKDAKLIFSKLINFFITAIEINENKFFESPLLKYNAVFKDSNYDNILEIIKEKIIYKQVIKRTENTQLEYKGTKVISNLYDVLYESPSELLPKGTFAKFNLLKDELYQRRVLSDYISGMTDNYALKVYRRIFDPNYGSIMDII</sequence>
<proteinExistence type="predicted"/>
<dbReference type="CDD" id="cd00077">
    <property type="entry name" value="HDc"/>
    <property type="match status" value="1"/>
</dbReference>
<dbReference type="Proteomes" id="UP001164100">
    <property type="component" value="Chromosome"/>
</dbReference>
<dbReference type="InterPro" id="IPR006261">
    <property type="entry name" value="dGTPase"/>
</dbReference>
<dbReference type="Pfam" id="PF13286">
    <property type="entry name" value="HD_assoc"/>
    <property type="match status" value="1"/>
</dbReference>
<dbReference type="NCBIfam" id="TIGR01353">
    <property type="entry name" value="dGTP_triPase"/>
    <property type="match status" value="1"/>
</dbReference>
<dbReference type="NCBIfam" id="NF003701">
    <property type="entry name" value="PRK05318.1"/>
    <property type="match status" value="1"/>
</dbReference>
<evidence type="ECO:0000256" key="1">
    <source>
        <dbReference type="ARBA" id="ARBA00022801"/>
    </source>
</evidence>
<dbReference type="GO" id="GO:0006203">
    <property type="term" value="P:dGTP catabolic process"/>
    <property type="evidence" value="ECO:0007669"/>
    <property type="project" value="TreeGrafter"/>
</dbReference>
<dbReference type="SMART" id="SM00471">
    <property type="entry name" value="HDc"/>
    <property type="match status" value="1"/>
</dbReference>
<dbReference type="InterPro" id="IPR003607">
    <property type="entry name" value="HD/PDEase_dom"/>
</dbReference>
<dbReference type="InterPro" id="IPR006674">
    <property type="entry name" value="HD_domain"/>
</dbReference>
<dbReference type="RefSeq" id="WP_263514228.1">
    <property type="nucleotide sequence ID" value="NZ_CP099556.1"/>
</dbReference>
<organism evidence="3 4">
    <name type="scientific">Aliarcobacter cryaerophilus</name>
    <dbReference type="NCBI Taxonomy" id="28198"/>
    <lineage>
        <taxon>Bacteria</taxon>
        <taxon>Pseudomonadati</taxon>
        <taxon>Campylobacterota</taxon>
        <taxon>Epsilonproteobacteria</taxon>
        <taxon>Campylobacterales</taxon>
        <taxon>Arcobacteraceae</taxon>
        <taxon>Aliarcobacter</taxon>
    </lineage>
</organism>
<accession>A0AA46NG16</accession>
<evidence type="ECO:0000259" key="2">
    <source>
        <dbReference type="PROSITE" id="PS51831"/>
    </source>
</evidence>
<evidence type="ECO:0000313" key="3">
    <source>
        <dbReference type="EMBL" id="UYF42687.1"/>
    </source>
</evidence>
<dbReference type="PANTHER" id="PTHR11373">
    <property type="entry name" value="DEOXYNUCLEOSIDE TRIPHOSPHATE TRIPHOSPHOHYDROLASE"/>
    <property type="match status" value="1"/>
</dbReference>
<reference evidence="3" key="1">
    <citation type="journal article" date="2022" name="Front. Microbiol.">
        <title>Species classification and novel plasmid identifications in Arcobacter cryaerophilus and Arcobacter cryaerophilus-like organisms.</title>
        <authorList>
            <person name="Zhou G."/>
            <person name="Wang M."/>
            <person name="Wang H."/>
            <person name="Chen X."/>
            <person name="Gu Y."/>
            <person name="Shao Z."/>
            <person name="Zhang J."/>
            <person name="Zhang M."/>
        </authorList>
    </citation>
    <scope>NUCLEOTIDE SEQUENCE</scope>
    <source>
        <strain evidence="3">ICDCAC48</strain>
    </source>
</reference>
<gene>
    <name evidence="3" type="ORF">NGX11_07175</name>
</gene>
<dbReference type="EMBL" id="CP099556">
    <property type="protein sequence ID" value="UYF42687.1"/>
    <property type="molecule type" value="Genomic_DNA"/>
</dbReference>
<dbReference type="InterPro" id="IPR026875">
    <property type="entry name" value="PHydrolase_assoc_dom"/>
</dbReference>
<dbReference type="SUPFAM" id="SSF109604">
    <property type="entry name" value="HD-domain/PDEase-like"/>
    <property type="match status" value="1"/>
</dbReference>
<dbReference type="InterPro" id="IPR050135">
    <property type="entry name" value="dGTPase-like"/>
</dbReference>
<name>A0AA46NG16_9BACT</name>
<dbReference type="NCBIfam" id="NF041026">
    <property type="entry name" value="antiphage_dGTPase"/>
    <property type="match status" value="1"/>
</dbReference>
<evidence type="ECO:0000313" key="4">
    <source>
        <dbReference type="Proteomes" id="UP001164100"/>
    </source>
</evidence>
<protein>
    <submittedName>
        <fullName evidence="3">DGTPase</fullName>
    </submittedName>
</protein>
<dbReference type="PANTHER" id="PTHR11373:SF32">
    <property type="entry name" value="DEOXYGUANOSINETRIPHOSPHATE TRIPHOSPHOHYDROLASE"/>
    <property type="match status" value="1"/>
</dbReference>
<feature type="domain" description="HD" evidence="2">
    <location>
        <begin position="56"/>
        <end position="235"/>
    </location>
</feature>
<dbReference type="PROSITE" id="PS51831">
    <property type="entry name" value="HD"/>
    <property type="match status" value="1"/>
</dbReference>